<dbReference type="Proteomes" id="UP000255036">
    <property type="component" value="Unassembled WGS sequence"/>
</dbReference>
<dbReference type="OrthoDB" id="9913190at2"/>
<sequence>MERLFVETKQGNIPIDDAIVEKYELKEGTFTPFTHQRIVDKNGNFFHEEVEKKKTSLKN</sequence>
<reference evidence="1 2" key="1">
    <citation type="submission" date="2018-07" db="EMBL/GenBank/DDBJ databases">
        <title>Anaerosacharophilus polymeroproducens gen. nov. sp. nov., an anaerobic bacterium isolated from salt field.</title>
        <authorList>
            <person name="Kim W."/>
            <person name="Yang S.-H."/>
            <person name="Oh J."/>
            <person name="Lee J.-H."/>
            <person name="Kwon K.K."/>
        </authorList>
    </citation>
    <scope>NUCLEOTIDE SEQUENCE [LARGE SCALE GENOMIC DNA]</scope>
    <source>
        <strain evidence="1 2">MCWD5</strain>
    </source>
</reference>
<keyword evidence="2" id="KW-1185">Reference proteome</keyword>
<dbReference type="AlphaFoldDB" id="A0A371B048"/>
<dbReference type="RefSeq" id="WP_115480191.1">
    <property type="nucleotide sequence ID" value="NZ_QRCT01000003.1"/>
</dbReference>
<comment type="caution">
    <text evidence="1">The sequence shown here is derived from an EMBL/GenBank/DDBJ whole genome shotgun (WGS) entry which is preliminary data.</text>
</comment>
<dbReference type="EMBL" id="QRCT01000003">
    <property type="protein sequence ID" value="RDU25205.1"/>
    <property type="molecule type" value="Genomic_DNA"/>
</dbReference>
<proteinExistence type="predicted"/>
<organism evidence="1 2">
    <name type="scientific">Anaerosacchariphilus polymeriproducens</name>
    <dbReference type="NCBI Taxonomy" id="1812858"/>
    <lineage>
        <taxon>Bacteria</taxon>
        <taxon>Bacillati</taxon>
        <taxon>Bacillota</taxon>
        <taxon>Clostridia</taxon>
        <taxon>Lachnospirales</taxon>
        <taxon>Lachnospiraceae</taxon>
        <taxon>Anaerosacchariphilus</taxon>
    </lineage>
</organism>
<evidence type="ECO:0000313" key="2">
    <source>
        <dbReference type="Proteomes" id="UP000255036"/>
    </source>
</evidence>
<protein>
    <submittedName>
        <fullName evidence="1">Uncharacterized protein</fullName>
    </submittedName>
</protein>
<gene>
    <name evidence="1" type="ORF">DWV06_00325</name>
</gene>
<evidence type="ECO:0000313" key="1">
    <source>
        <dbReference type="EMBL" id="RDU25205.1"/>
    </source>
</evidence>
<name>A0A371B048_9FIRM</name>
<accession>A0A371B048</accession>